<feature type="chain" id="PRO_5024332204" evidence="2">
    <location>
        <begin position="21"/>
        <end position="157"/>
    </location>
</feature>
<organism evidence="3 4">
    <name type="scientific">Mikania micrantha</name>
    <name type="common">bitter vine</name>
    <dbReference type="NCBI Taxonomy" id="192012"/>
    <lineage>
        <taxon>Eukaryota</taxon>
        <taxon>Viridiplantae</taxon>
        <taxon>Streptophyta</taxon>
        <taxon>Embryophyta</taxon>
        <taxon>Tracheophyta</taxon>
        <taxon>Spermatophyta</taxon>
        <taxon>Magnoliopsida</taxon>
        <taxon>eudicotyledons</taxon>
        <taxon>Gunneridae</taxon>
        <taxon>Pentapetalae</taxon>
        <taxon>asterids</taxon>
        <taxon>campanulids</taxon>
        <taxon>Asterales</taxon>
        <taxon>Asteraceae</taxon>
        <taxon>Asteroideae</taxon>
        <taxon>Heliantheae alliance</taxon>
        <taxon>Eupatorieae</taxon>
        <taxon>Mikania</taxon>
    </lineage>
</organism>
<comment type="caution">
    <text evidence="3">The sequence shown here is derived from an EMBL/GenBank/DDBJ whole genome shotgun (WGS) entry which is preliminary data.</text>
</comment>
<protein>
    <submittedName>
        <fullName evidence="3">Uncharacterized protein</fullName>
    </submittedName>
</protein>
<evidence type="ECO:0000256" key="1">
    <source>
        <dbReference type="SAM" id="MobiDB-lite"/>
    </source>
</evidence>
<dbReference type="OrthoDB" id="10468911at2759"/>
<dbReference type="Proteomes" id="UP000326396">
    <property type="component" value="Linkage Group LG12"/>
</dbReference>
<sequence>MDTNFAAITIFTLLFAVTTARISFDPTPTNLHVAHTDFHRQPKCVVQDSDLQFVHSLTRKPGSDETLKSDKDRGVKIDLTPRSDLARFHAINRYFSENEPRVPIRSVHTRPNLYFQSSFVKPESKVTHGNDATTTGKNKSTRSQFHDRHSQVFEAQF</sequence>
<gene>
    <name evidence="3" type="ORF">E3N88_08280</name>
</gene>
<proteinExistence type="predicted"/>
<feature type="signal peptide" evidence="2">
    <location>
        <begin position="1"/>
        <end position="20"/>
    </location>
</feature>
<name>A0A5N6PIV9_9ASTR</name>
<dbReference type="AlphaFoldDB" id="A0A5N6PIV9"/>
<dbReference type="EMBL" id="SZYD01000004">
    <property type="protein sequence ID" value="KAD6453575.1"/>
    <property type="molecule type" value="Genomic_DNA"/>
</dbReference>
<evidence type="ECO:0000256" key="2">
    <source>
        <dbReference type="SAM" id="SignalP"/>
    </source>
</evidence>
<keyword evidence="2" id="KW-0732">Signal</keyword>
<feature type="region of interest" description="Disordered" evidence="1">
    <location>
        <begin position="124"/>
        <end position="149"/>
    </location>
</feature>
<reference evidence="3 4" key="1">
    <citation type="submission" date="2019-05" db="EMBL/GenBank/DDBJ databases">
        <title>Mikania micrantha, genome provides insights into the molecular mechanism of rapid growth.</title>
        <authorList>
            <person name="Liu B."/>
        </authorList>
    </citation>
    <scope>NUCLEOTIDE SEQUENCE [LARGE SCALE GENOMIC DNA]</scope>
    <source>
        <strain evidence="3">NLD-2019</strain>
        <tissue evidence="3">Leaf</tissue>
    </source>
</reference>
<feature type="compositionally biased region" description="Polar residues" evidence="1">
    <location>
        <begin position="130"/>
        <end position="143"/>
    </location>
</feature>
<evidence type="ECO:0000313" key="4">
    <source>
        <dbReference type="Proteomes" id="UP000326396"/>
    </source>
</evidence>
<keyword evidence="4" id="KW-1185">Reference proteome</keyword>
<evidence type="ECO:0000313" key="3">
    <source>
        <dbReference type="EMBL" id="KAD6453575.1"/>
    </source>
</evidence>
<accession>A0A5N6PIV9</accession>